<feature type="region of interest" description="Disordered" evidence="1">
    <location>
        <begin position="87"/>
        <end position="108"/>
    </location>
</feature>
<accession>A0A564Z7N9</accession>
<evidence type="ECO:0000313" key="3">
    <source>
        <dbReference type="Proteomes" id="UP000321570"/>
    </source>
</evidence>
<dbReference type="Proteomes" id="UP000321570">
    <property type="component" value="Unassembled WGS sequence"/>
</dbReference>
<name>A0A564Z7N9_HYMDI</name>
<reference evidence="2 3" key="1">
    <citation type="submission" date="2019-07" db="EMBL/GenBank/DDBJ databases">
        <authorList>
            <person name="Jastrzebski P J."/>
            <person name="Paukszto L."/>
            <person name="Jastrzebski P J."/>
        </authorList>
    </citation>
    <scope>NUCLEOTIDE SEQUENCE [LARGE SCALE GENOMIC DNA]</scope>
    <source>
        <strain evidence="2 3">WMS-il1</strain>
    </source>
</reference>
<gene>
    <name evidence="2" type="ORF">WMSIL1_LOCUS13285</name>
</gene>
<proteinExistence type="predicted"/>
<evidence type="ECO:0000256" key="1">
    <source>
        <dbReference type="SAM" id="MobiDB-lite"/>
    </source>
</evidence>
<keyword evidence="3" id="KW-1185">Reference proteome</keyword>
<organism evidence="2 3">
    <name type="scientific">Hymenolepis diminuta</name>
    <name type="common">Rat tapeworm</name>
    <dbReference type="NCBI Taxonomy" id="6216"/>
    <lineage>
        <taxon>Eukaryota</taxon>
        <taxon>Metazoa</taxon>
        <taxon>Spiralia</taxon>
        <taxon>Lophotrochozoa</taxon>
        <taxon>Platyhelminthes</taxon>
        <taxon>Cestoda</taxon>
        <taxon>Eucestoda</taxon>
        <taxon>Cyclophyllidea</taxon>
        <taxon>Hymenolepididae</taxon>
        <taxon>Hymenolepis</taxon>
    </lineage>
</organism>
<protein>
    <submittedName>
        <fullName evidence="2">Uncharacterized protein</fullName>
    </submittedName>
</protein>
<dbReference type="AlphaFoldDB" id="A0A564Z7N9"/>
<dbReference type="EMBL" id="CABIJS010000693">
    <property type="protein sequence ID" value="VUZ55456.1"/>
    <property type="molecule type" value="Genomic_DNA"/>
</dbReference>
<sequence>MALSTSYVVTLFGVELRNTIKQMDLEISWSKVLRITTTLCPGGTVVNVIACKFRSYVPYARRCSPSEWNGQLHRLSFAFKGAERNRVPHQGGSLMPPLNQDGLWKTPS</sequence>
<evidence type="ECO:0000313" key="2">
    <source>
        <dbReference type="EMBL" id="VUZ55456.1"/>
    </source>
</evidence>